<accession>A0A0A9GGV7</accession>
<organism evidence="1">
    <name type="scientific">Arundo donax</name>
    <name type="common">Giant reed</name>
    <name type="synonym">Donax arundinaceus</name>
    <dbReference type="NCBI Taxonomy" id="35708"/>
    <lineage>
        <taxon>Eukaryota</taxon>
        <taxon>Viridiplantae</taxon>
        <taxon>Streptophyta</taxon>
        <taxon>Embryophyta</taxon>
        <taxon>Tracheophyta</taxon>
        <taxon>Spermatophyta</taxon>
        <taxon>Magnoliopsida</taxon>
        <taxon>Liliopsida</taxon>
        <taxon>Poales</taxon>
        <taxon>Poaceae</taxon>
        <taxon>PACMAD clade</taxon>
        <taxon>Arundinoideae</taxon>
        <taxon>Arundineae</taxon>
        <taxon>Arundo</taxon>
    </lineage>
</organism>
<dbReference type="AlphaFoldDB" id="A0A0A9GGV7"/>
<dbReference type="EMBL" id="GBRH01174189">
    <property type="protein sequence ID" value="JAE23707.1"/>
    <property type="molecule type" value="Transcribed_RNA"/>
</dbReference>
<evidence type="ECO:0000313" key="1">
    <source>
        <dbReference type="EMBL" id="JAE23707.1"/>
    </source>
</evidence>
<proteinExistence type="predicted"/>
<reference evidence="1" key="2">
    <citation type="journal article" date="2015" name="Data Brief">
        <title>Shoot transcriptome of the giant reed, Arundo donax.</title>
        <authorList>
            <person name="Barrero R.A."/>
            <person name="Guerrero F.D."/>
            <person name="Moolhuijzen P."/>
            <person name="Goolsby J.A."/>
            <person name="Tidwell J."/>
            <person name="Bellgard S.E."/>
            <person name="Bellgard M.I."/>
        </authorList>
    </citation>
    <scope>NUCLEOTIDE SEQUENCE</scope>
    <source>
        <tissue evidence="1">Shoot tissue taken approximately 20 cm above the soil surface</tissue>
    </source>
</reference>
<protein>
    <submittedName>
        <fullName evidence="1">Uncharacterized protein</fullName>
    </submittedName>
</protein>
<name>A0A0A9GGV7_ARUDO</name>
<sequence>MLLVAAIPSLWVECWILFVCPACLSPPCLIIAKSLCSLWPFCPFSIRRSRWLESESRIHCRMSMLVRTSAVMCLHSIVLTVVELLEESYLFDRDLSCP</sequence>
<reference evidence="1" key="1">
    <citation type="submission" date="2014-09" db="EMBL/GenBank/DDBJ databases">
        <authorList>
            <person name="Magalhaes I.L.F."/>
            <person name="Oliveira U."/>
            <person name="Santos F.R."/>
            <person name="Vidigal T.H.D.A."/>
            <person name="Brescovit A.D."/>
            <person name="Santos A.J."/>
        </authorList>
    </citation>
    <scope>NUCLEOTIDE SEQUENCE</scope>
    <source>
        <tissue evidence="1">Shoot tissue taken approximately 20 cm above the soil surface</tissue>
    </source>
</reference>